<name>A0A845ABN6_9SPHN</name>
<evidence type="ECO:0000313" key="2">
    <source>
        <dbReference type="Proteomes" id="UP000460561"/>
    </source>
</evidence>
<reference evidence="1 2" key="1">
    <citation type="submission" date="2019-12" db="EMBL/GenBank/DDBJ databases">
        <title>Genomic-based taxomic classification of the family Erythrobacteraceae.</title>
        <authorList>
            <person name="Xu L."/>
        </authorList>
    </citation>
    <scope>NUCLEOTIDE SEQUENCE [LARGE SCALE GENOMIC DNA]</scope>
    <source>
        <strain evidence="1 2">DSM 18604</strain>
    </source>
</reference>
<dbReference type="InterPro" id="IPR009057">
    <property type="entry name" value="Homeodomain-like_sf"/>
</dbReference>
<evidence type="ECO:0000313" key="1">
    <source>
        <dbReference type="EMBL" id="MXP26917.1"/>
    </source>
</evidence>
<dbReference type="RefSeq" id="WP_160740122.1">
    <property type="nucleotide sequence ID" value="NZ_WTYQ01000005.1"/>
</dbReference>
<organism evidence="1 2">
    <name type="scientific">Altericroceibacterium indicum</name>
    <dbReference type="NCBI Taxonomy" id="374177"/>
    <lineage>
        <taxon>Bacteria</taxon>
        <taxon>Pseudomonadati</taxon>
        <taxon>Pseudomonadota</taxon>
        <taxon>Alphaproteobacteria</taxon>
        <taxon>Sphingomonadales</taxon>
        <taxon>Erythrobacteraceae</taxon>
        <taxon>Altericroceibacterium</taxon>
    </lineage>
</organism>
<gene>
    <name evidence="1" type="ORF">GRI39_12825</name>
</gene>
<dbReference type="SUPFAM" id="SSF48498">
    <property type="entry name" value="Tetracyclin repressor-like, C-terminal domain"/>
    <property type="match status" value="1"/>
</dbReference>
<sequence>MTDAPPRKPGRPSRLSREKIARAALDIGLDRVTLTSLATRLGADHSSLYRHVTGREEIIALAAQIAVEELDWRAPEATGWRDELVILTDALWALYEHNPGLAQAVHRGEITPQAGMRSFAESVARLQTKGFPLDEALMAVDMLVDMVGECFLGWWSISTTDDDGRQQRQRMIDLWEAQADEAPDYREQLMGMSAIMHAGRRQWWENKRDLVLEGIAATRARNAALDDTAAGDL</sequence>
<dbReference type="SUPFAM" id="SSF46689">
    <property type="entry name" value="Homeodomain-like"/>
    <property type="match status" value="1"/>
</dbReference>
<comment type="caution">
    <text evidence="1">The sequence shown here is derived from an EMBL/GenBank/DDBJ whole genome shotgun (WGS) entry which is preliminary data.</text>
</comment>
<dbReference type="InterPro" id="IPR036271">
    <property type="entry name" value="Tet_transcr_reg_TetR-rel_C_sf"/>
</dbReference>
<dbReference type="Proteomes" id="UP000460561">
    <property type="component" value="Unassembled WGS sequence"/>
</dbReference>
<protein>
    <submittedName>
        <fullName evidence="1">TetR/AcrR family transcriptional regulator</fullName>
    </submittedName>
</protein>
<dbReference type="EMBL" id="WTYQ01000005">
    <property type="protein sequence ID" value="MXP26917.1"/>
    <property type="molecule type" value="Genomic_DNA"/>
</dbReference>
<proteinExistence type="predicted"/>
<accession>A0A845ABN6</accession>
<dbReference type="AlphaFoldDB" id="A0A845ABN6"/>
<dbReference type="Gene3D" id="1.10.357.10">
    <property type="entry name" value="Tetracycline Repressor, domain 2"/>
    <property type="match status" value="1"/>
</dbReference>
<keyword evidence="2" id="KW-1185">Reference proteome</keyword>
<dbReference type="OrthoDB" id="9808189at2"/>